<evidence type="ECO:0000313" key="2">
    <source>
        <dbReference type="Proteomes" id="UP000235616"/>
    </source>
</evidence>
<protein>
    <submittedName>
        <fullName evidence="1">Uncharacterized protein</fullName>
    </submittedName>
</protein>
<name>A0A2N7W2I7_9BURK</name>
<reference evidence="1 2" key="1">
    <citation type="submission" date="2018-01" db="EMBL/GenBank/DDBJ databases">
        <title>Whole genome analyses suggest that Burkholderia sensu lato contains two further novel genera in the rhizoxinica-symbiotica group Mycetohabitans gen. nov., and Trinickia gen. nov.: implications for the evolution of diazotrophy and nodulation in the Burkholderiaceae.</title>
        <authorList>
            <person name="Estrada-de los Santos P."/>
            <person name="Palmer M."/>
            <person name="Chavez-Ramirez B."/>
            <person name="Beukes C."/>
            <person name="Steenkamp E.T."/>
            <person name="Hirsch A.M."/>
            <person name="Manyaka P."/>
            <person name="Maluk M."/>
            <person name="Lafos M."/>
            <person name="Crook M."/>
            <person name="Gross E."/>
            <person name="Simon M.F."/>
            <person name="Bueno dos Reis Junior F."/>
            <person name="Poole P.S."/>
            <person name="Venter S.N."/>
            <person name="James E.K."/>
        </authorList>
    </citation>
    <scope>NUCLEOTIDE SEQUENCE [LARGE SCALE GENOMIC DNA]</scope>
    <source>
        <strain evidence="1 2">GIMN1.004</strain>
    </source>
</reference>
<dbReference type="Proteomes" id="UP000235616">
    <property type="component" value="Unassembled WGS sequence"/>
</dbReference>
<evidence type="ECO:0000313" key="1">
    <source>
        <dbReference type="EMBL" id="PMS23620.1"/>
    </source>
</evidence>
<comment type="caution">
    <text evidence="1">The sequence shown here is derived from an EMBL/GenBank/DDBJ whole genome shotgun (WGS) entry which is preliminary data.</text>
</comment>
<organism evidence="1 2">
    <name type="scientific">Trinickia dabaoshanensis</name>
    <dbReference type="NCBI Taxonomy" id="564714"/>
    <lineage>
        <taxon>Bacteria</taxon>
        <taxon>Pseudomonadati</taxon>
        <taxon>Pseudomonadota</taxon>
        <taxon>Betaproteobacteria</taxon>
        <taxon>Burkholderiales</taxon>
        <taxon>Burkholderiaceae</taxon>
        <taxon>Trinickia</taxon>
    </lineage>
</organism>
<proteinExistence type="predicted"/>
<sequence length="127" mass="14036">MHGGAGDAHQARTARAGCDSCPATRMQAQHGKHDECAGQRQKAEEYDSLGHRSSLVPKLVRTSLGFARIASLTNVKAGRRRAPRAFVWPREILSRRASIAAIVQFDEPAPVDRHQLTLAHPGEKWRH</sequence>
<keyword evidence="2" id="KW-1185">Reference proteome</keyword>
<dbReference type="EMBL" id="PNYA01000001">
    <property type="protein sequence ID" value="PMS23620.1"/>
    <property type="molecule type" value="Genomic_DNA"/>
</dbReference>
<gene>
    <name evidence="1" type="ORF">C0Z18_00025</name>
</gene>
<dbReference type="AlphaFoldDB" id="A0A2N7W2I7"/>
<accession>A0A2N7W2I7</accession>